<accession>A0ABV5J7J9</accession>
<gene>
    <name evidence="2" type="ORF">ACFFUR_13440</name>
</gene>
<feature type="domain" description="Secretion system C-terminal sorting" evidence="1">
    <location>
        <begin position="161"/>
        <end position="237"/>
    </location>
</feature>
<dbReference type="EMBL" id="JBHMEW010000064">
    <property type="protein sequence ID" value="MFB9212813.1"/>
    <property type="molecule type" value="Genomic_DNA"/>
</dbReference>
<reference evidence="2 3" key="1">
    <citation type="submission" date="2024-09" db="EMBL/GenBank/DDBJ databases">
        <authorList>
            <person name="Sun Q."/>
            <person name="Mori K."/>
        </authorList>
    </citation>
    <scope>NUCLEOTIDE SEQUENCE [LARGE SCALE GENOMIC DNA]</scope>
    <source>
        <strain evidence="2 3">CECT 7682</strain>
    </source>
</reference>
<dbReference type="InterPro" id="IPR026444">
    <property type="entry name" value="Secre_tail"/>
</dbReference>
<keyword evidence="3" id="KW-1185">Reference proteome</keyword>
<name>A0ABV5J7J9_9BACT</name>
<comment type="caution">
    <text evidence="2">The sequence shown here is derived from an EMBL/GenBank/DDBJ whole genome shotgun (WGS) entry which is preliminary data.</text>
</comment>
<dbReference type="RefSeq" id="WP_290248164.1">
    <property type="nucleotide sequence ID" value="NZ_JAUFQT010000001.1"/>
</dbReference>
<evidence type="ECO:0000313" key="2">
    <source>
        <dbReference type="EMBL" id="MFB9212813.1"/>
    </source>
</evidence>
<dbReference type="NCBIfam" id="TIGR04183">
    <property type="entry name" value="Por_Secre_tail"/>
    <property type="match status" value="1"/>
</dbReference>
<evidence type="ECO:0000259" key="1">
    <source>
        <dbReference type="Pfam" id="PF18962"/>
    </source>
</evidence>
<evidence type="ECO:0000313" key="3">
    <source>
        <dbReference type="Proteomes" id="UP001589654"/>
    </source>
</evidence>
<dbReference type="Proteomes" id="UP001589654">
    <property type="component" value="Unassembled WGS sequence"/>
</dbReference>
<organism evidence="2 3">
    <name type="scientific">Echinicola jeungdonensis</name>
    <dbReference type="NCBI Taxonomy" id="709343"/>
    <lineage>
        <taxon>Bacteria</taxon>
        <taxon>Pseudomonadati</taxon>
        <taxon>Bacteroidota</taxon>
        <taxon>Cytophagia</taxon>
        <taxon>Cytophagales</taxon>
        <taxon>Cyclobacteriaceae</taxon>
        <taxon>Echinicola</taxon>
    </lineage>
</organism>
<protein>
    <submittedName>
        <fullName evidence="2">T9SS type A sorting domain-containing protein</fullName>
    </submittedName>
</protein>
<proteinExistence type="predicted"/>
<sequence length="239" mass="27229">MKNFLSLCAIIFMLLQYTETEARQVRVLSENITFNGKINSTQRKSVILQNESSKAKEYVLKFMRGNIGSSQDIKVCIGDQCYDPRKDLAKIKLNLEPGEIFTDLYIEFDLGITETKGTFDLHFSNPDNLRDVFLIESVYEVFSPSGSESEVDHESISLGSVYPNPSYRTAQIDYKIKDPNANIKLVINSFIGNFIDEYTLSPEQNTLLINVNDYNPGVYFYTLIVDSKNIVTKKLVVKK</sequence>
<dbReference type="Pfam" id="PF18962">
    <property type="entry name" value="Por_Secre_tail"/>
    <property type="match status" value="1"/>
</dbReference>